<evidence type="ECO:0000313" key="3">
    <source>
        <dbReference type="EMBL" id="GMH07446.1"/>
    </source>
</evidence>
<comment type="caution">
    <text evidence="3">The sequence shown here is derived from an EMBL/GenBank/DDBJ whole genome shotgun (WGS) entry which is preliminary data.</text>
</comment>
<keyword evidence="4" id="KW-1185">Reference proteome</keyword>
<dbReference type="EMBL" id="BSYO01000007">
    <property type="protein sequence ID" value="GMH07446.1"/>
    <property type="molecule type" value="Genomic_DNA"/>
</dbReference>
<feature type="region of interest" description="Disordered" evidence="1">
    <location>
        <begin position="1"/>
        <end position="79"/>
    </location>
</feature>
<feature type="transmembrane region" description="Helical" evidence="2">
    <location>
        <begin position="335"/>
        <end position="362"/>
    </location>
</feature>
<gene>
    <name evidence="3" type="ORF">Nepgr_009286</name>
</gene>
<feature type="compositionally biased region" description="Basic and acidic residues" evidence="1">
    <location>
        <begin position="40"/>
        <end position="52"/>
    </location>
</feature>
<accession>A0AAD3SB24</accession>
<keyword evidence="2" id="KW-1133">Transmembrane helix</keyword>
<dbReference type="AlphaFoldDB" id="A0AAD3SB24"/>
<feature type="compositionally biased region" description="Polar residues" evidence="1">
    <location>
        <begin position="1"/>
        <end position="38"/>
    </location>
</feature>
<evidence type="ECO:0000256" key="1">
    <source>
        <dbReference type="SAM" id="MobiDB-lite"/>
    </source>
</evidence>
<evidence type="ECO:0000313" key="4">
    <source>
        <dbReference type="Proteomes" id="UP001279734"/>
    </source>
</evidence>
<protein>
    <submittedName>
        <fullName evidence="3">Uncharacterized protein</fullName>
    </submittedName>
</protein>
<organism evidence="3 4">
    <name type="scientific">Nepenthes gracilis</name>
    <name type="common">Slender pitcher plant</name>
    <dbReference type="NCBI Taxonomy" id="150966"/>
    <lineage>
        <taxon>Eukaryota</taxon>
        <taxon>Viridiplantae</taxon>
        <taxon>Streptophyta</taxon>
        <taxon>Embryophyta</taxon>
        <taxon>Tracheophyta</taxon>
        <taxon>Spermatophyta</taxon>
        <taxon>Magnoliopsida</taxon>
        <taxon>eudicotyledons</taxon>
        <taxon>Gunneridae</taxon>
        <taxon>Pentapetalae</taxon>
        <taxon>Caryophyllales</taxon>
        <taxon>Nepenthaceae</taxon>
        <taxon>Nepenthes</taxon>
    </lineage>
</organism>
<keyword evidence="2" id="KW-0812">Transmembrane</keyword>
<dbReference type="Proteomes" id="UP001279734">
    <property type="component" value="Unassembled WGS sequence"/>
</dbReference>
<reference evidence="3" key="1">
    <citation type="submission" date="2023-05" db="EMBL/GenBank/DDBJ databases">
        <title>Nepenthes gracilis genome sequencing.</title>
        <authorList>
            <person name="Fukushima K."/>
        </authorList>
    </citation>
    <scope>NUCLEOTIDE SEQUENCE</scope>
    <source>
        <strain evidence="3">SING2019-196</strain>
    </source>
</reference>
<name>A0AAD3SB24_NEPGR</name>
<sequence>MRNPAKTSTKITLPNNQQQAKSAHSFPANSKAVTTSEPHTAIRDYRHQRTCREANQSQPATSRKHPNRQIEGRSTRFNGWNPSWNPLGYELNVQSRAKIHLVNWSRSAKRHTHYHEARQVSGSKPAIYDHGQRRQADQRSRHVTKRAAADQHQKACHQKSRDLNQPKLQTMQKSQLLSKPTTRPKMESSIMPTPVTHCIRQQHSHDIAGSPHSTRIISLSLSKAMNQTASPKAASIRREQFDPVGQRNHSITSFSYIINVSRKQQESNGWSCPLAAALTLRGWLIVLMMDKAVGGRHALRASVPVGFAGAADSYVLSLFHCSHGMMRRRFMSLRLRLWVGFAMGSLCWSVLLFLLLSFGAAADLNAPSGVMDDNFK</sequence>
<evidence type="ECO:0000256" key="2">
    <source>
        <dbReference type="SAM" id="Phobius"/>
    </source>
</evidence>
<proteinExistence type="predicted"/>
<keyword evidence="2" id="KW-0472">Membrane</keyword>